<dbReference type="AlphaFoldDB" id="A0AAU8GUT5"/>
<feature type="region of interest" description="Domain I, interacts with DnaA modulators" evidence="8">
    <location>
        <begin position="1"/>
        <end position="87"/>
    </location>
</feature>
<keyword evidence="2 8" id="KW-0963">Cytoplasm</keyword>
<dbReference type="Gene3D" id="1.10.1750.10">
    <property type="match status" value="1"/>
</dbReference>
<comment type="subunit">
    <text evidence="8">Oligomerizes as a right-handed, spiral filament on DNA at oriC.</text>
</comment>
<dbReference type="PRINTS" id="PR00051">
    <property type="entry name" value="DNAA"/>
</dbReference>
<dbReference type="InterPro" id="IPR013159">
    <property type="entry name" value="DnaA_C"/>
</dbReference>
<name>A0AAU8GUT5_9BACT</name>
<dbReference type="PANTHER" id="PTHR30050:SF2">
    <property type="entry name" value="CHROMOSOMAL REPLICATION INITIATOR PROTEIN DNAA"/>
    <property type="match status" value="1"/>
</dbReference>
<dbReference type="InterPro" id="IPR003593">
    <property type="entry name" value="AAA+_ATPase"/>
</dbReference>
<dbReference type="GO" id="GO:0006270">
    <property type="term" value="P:DNA replication initiation"/>
    <property type="evidence" value="ECO:0007669"/>
    <property type="project" value="UniProtKB-UniRule"/>
</dbReference>
<dbReference type="HAMAP" id="MF_00377">
    <property type="entry name" value="DnaA_bact"/>
    <property type="match status" value="1"/>
</dbReference>
<feature type="region of interest" description="Domain IV, binds dsDNA" evidence="8">
    <location>
        <begin position="318"/>
        <end position="439"/>
    </location>
</feature>
<dbReference type="SUPFAM" id="SSF48295">
    <property type="entry name" value="TrpR-like"/>
    <property type="match status" value="1"/>
</dbReference>
<reference evidence="14" key="1">
    <citation type="submission" date="2024-01" db="EMBL/GenBank/DDBJ databases">
        <title>The first autotrophic representatives of the genus Thermodesulfovibrio.</title>
        <authorList>
            <person name="Maltseva A.I."/>
            <person name="Elcheninov A.G."/>
            <person name="Kublanov I.V."/>
            <person name="Lebedinsky A.V."/>
            <person name="Frolov E.N."/>
        </authorList>
    </citation>
    <scope>NUCLEOTIDE SEQUENCE</scope>
    <source>
        <strain evidence="14">3907-1M</strain>
    </source>
</reference>
<dbReference type="Gene3D" id="3.40.50.300">
    <property type="entry name" value="P-loop containing nucleotide triphosphate hydrolases"/>
    <property type="match status" value="1"/>
</dbReference>
<dbReference type="CDD" id="cd06571">
    <property type="entry name" value="Bac_DnaA_C"/>
    <property type="match status" value="1"/>
</dbReference>
<dbReference type="SMART" id="SM00760">
    <property type="entry name" value="Bac_DnaA_C"/>
    <property type="match status" value="1"/>
</dbReference>
<keyword evidence="3 8" id="KW-0235">DNA replication</keyword>
<dbReference type="Gene3D" id="3.30.300.180">
    <property type="match status" value="1"/>
</dbReference>
<dbReference type="GO" id="GO:0006275">
    <property type="term" value="P:regulation of DNA replication"/>
    <property type="evidence" value="ECO:0007669"/>
    <property type="project" value="UniProtKB-UniRule"/>
</dbReference>
<evidence type="ECO:0000256" key="11">
    <source>
        <dbReference type="RuleBase" id="RU004227"/>
    </source>
</evidence>
<dbReference type="KEGG" id="taut:V4D30_08045"/>
<dbReference type="NCBIfam" id="TIGR00362">
    <property type="entry name" value="DnaA"/>
    <property type="match status" value="1"/>
</dbReference>
<dbReference type="InterPro" id="IPR013317">
    <property type="entry name" value="DnaA_dom"/>
</dbReference>
<evidence type="ECO:0000256" key="2">
    <source>
        <dbReference type="ARBA" id="ARBA00022490"/>
    </source>
</evidence>
<evidence type="ECO:0000256" key="8">
    <source>
        <dbReference type="HAMAP-Rule" id="MF_00377"/>
    </source>
</evidence>
<feature type="binding site" evidence="8">
    <location>
        <position position="145"/>
    </location>
    <ligand>
        <name>ATP</name>
        <dbReference type="ChEBI" id="CHEBI:30616"/>
    </ligand>
</feature>
<dbReference type="GO" id="GO:0005737">
    <property type="term" value="C:cytoplasm"/>
    <property type="evidence" value="ECO:0007669"/>
    <property type="project" value="UniProtKB-SubCell"/>
</dbReference>
<evidence type="ECO:0000256" key="4">
    <source>
        <dbReference type="ARBA" id="ARBA00022741"/>
    </source>
</evidence>
<dbReference type="InterPro" id="IPR010921">
    <property type="entry name" value="Trp_repressor/repl_initiator"/>
</dbReference>
<dbReference type="RefSeq" id="WP_353683824.1">
    <property type="nucleotide sequence ID" value="NZ_CP144373.1"/>
</dbReference>
<dbReference type="CDD" id="cd00009">
    <property type="entry name" value="AAA"/>
    <property type="match status" value="1"/>
</dbReference>
<evidence type="ECO:0000256" key="7">
    <source>
        <dbReference type="ARBA" id="ARBA00023125"/>
    </source>
</evidence>
<comment type="similarity">
    <text evidence="1 8 11">Belongs to the DnaA family.</text>
</comment>
<feature type="domain" description="Chromosomal replication initiator DnaA C-terminal" evidence="13">
    <location>
        <begin position="345"/>
        <end position="414"/>
    </location>
</feature>
<evidence type="ECO:0000256" key="10">
    <source>
        <dbReference type="RuleBase" id="RU000577"/>
    </source>
</evidence>
<evidence type="ECO:0000256" key="5">
    <source>
        <dbReference type="ARBA" id="ARBA00022840"/>
    </source>
</evidence>
<feature type="binding site" evidence="8">
    <location>
        <position position="149"/>
    </location>
    <ligand>
        <name>ATP</name>
        <dbReference type="ChEBI" id="CHEBI:30616"/>
    </ligand>
</feature>
<comment type="caution">
    <text evidence="8">Lacks conserved residue(s) required for the propagation of feature annotation.</text>
</comment>
<dbReference type="InterPro" id="IPR027417">
    <property type="entry name" value="P-loop_NTPase"/>
</dbReference>
<keyword evidence="4 8" id="KW-0547">Nucleotide-binding</keyword>
<accession>A0AAU8GUT5</accession>
<keyword evidence="7 8" id="KW-0238">DNA-binding</keyword>
<dbReference type="Pfam" id="PF11638">
    <property type="entry name" value="DnaA_N"/>
    <property type="match status" value="1"/>
</dbReference>
<feature type="domain" description="AAA+ ATPase" evidence="12">
    <location>
        <begin position="134"/>
        <end position="262"/>
    </location>
</feature>
<evidence type="ECO:0000259" key="13">
    <source>
        <dbReference type="SMART" id="SM00760"/>
    </source>
</evidence>
<dbReference type="FunFam" id="3.40.50.300:FF:000150">
    <property type="entry name" value="Chromosomal replication initiator protein DnaA"/>
    <property type="match status" value="1"/>
</dbReference>
<dbReference type="Gene3D" id="1.10.8.60">
    <property type="match status" value="1"/>
</dbReference>
<dbReference type="GO" id="GO:0008289">
    <property type="term" value="F:lipid binding"/>
    <property type="evidence" value="ECO:0007669"/>
    <property type="project" value="UniProtKB-KW"/>
</dbReference>
<organism evidence="14">
    <name type="scientific">Thermodesulfovibrio autotrophicus</name>
    <dbReference type="NCBI Taxonomy" id="3118333"/>
    <lineage>
        <taxon>Bacteria</taxon>
        <taxon>Pseudomonadati</taxon>
        <taxon>Nitrospirota</taxon>
        <taxon>Thermodesulfovibrionia</taxon>
        <taxon>Thermodesulfovibrionales</taxon>
        <taxon>Thermodesulfovibrionaceae</taxon>
        <taxon>Thermodesulfovibrio</taxon>
    </lineage>
</organism>
<evidence type="ECO:0000259" key="12">
    <source>
        <dbReference type="SMART" id="SM00382"/>
    </source>
</evidence>
<evidence type="ECO:0000256" key="1">
    <source>
        <dbReference type="ARBA" id="ARBA00006583"/>
    </source>
</evidence>
<dbReference type="EMBL" id="CP144373">
    <property type="protein sequence ID" value="XCH46286.1"/>
    <property type="molecule type" value="Genomic_DNA"/>
</dbReference>
<evidence type="ECO:0000256" key="3">
    <source>
        <dbReference type="ARBA" id="ARBA00022705"/>
    </source>
</evidence>
<dbReference type="InterPro" id="IPR001957">
    <property type="entry name" value="Chromosome_initiator_DnaA"/>
</dbReference>
<dbReference type="InterPro" id="IPR024633">
    <property type="entry name" value="DnaA_N_dom"/>
</dbReference>
<dbReference type="PROSITE" id="PS01008">
    <property type="entry name" value="DNAA"/>
    <property type="match status" value="1"/>
</dbReference>
<feature type="binding site" evidence="8">
    <location>
        <position position="147"/>
    </location>
    <ligand>
        <name>ATP</name>
        <dbReference type="ChEBI" id="CHEBI:30616"/>
    </ligand>
</feature>
<feature type="region of interest" description="Domain III, AAA+ region" evidence="8">
    <location>
        <begin position="101"/>
        <end position="317"/>
    </location>
</feature>
<keyword evidence="5 8" id="KW-0067">ATP-binding</keyword>
<dbReference type="SUPFAM" id="SSF52540">
    <property type="entry name" value="P-loop containing nucleoside triphosphate hydrolases"/>
    <property type="match status" value="1"/>
</dbReference>
<keyword evidence="6 8" id="KW-0446">Lipid-binding</keyword>
<evidence type="ECO:0000256" key="6">
    <source>
        <dbReference type="ARBA" id="ARBA00023121"/>
    </source>
</evidence>
<protein>
    <recommendedName>
        <fullName evidence="8 9">Chromosomal replication initiator protein DnaA</fullName>
    </recommendedName>
</protein>
<feature type="binding site" evidence="8">
    <location>
        <position position="148"/>
    </location>
    <ligand>
        <name>ATP</name>
        <dbReference type="ChEBI" id="CHEBI:30616"/>
    </ligand>
</feature>
<proteinExistence type="inferred from homology"/>
<dbReference type="GO" id="GO:0005524">
    <property type="term" value="F:ATP binding"/>
    <property type="evidence" value="ECO:0007669"/>
    <property type="project" value="UniProtKB-UniRule"/>
</dbReference>
<dbReference type="InterPro" id="IPR038454">
    <property type="entry name" value="DnaA_N_sf"/>
</dbReference>
<dbReference type="Pfam" id="PF08299">
    <property type="entry name" value="Bac_DnaA_C"/>
    <property type="match status" value="1"/>
</dbReference>
<dbReference type="PANTHER" id="PTHR30050">
    <property type="entry name" value="CHROMOSOMAL REPLICATION INITIATOR PROTEIN DNAA"/>
    <property type="match status" value="1"/>
</dbReference>
<dbReference type="GO" id="GO:0003688">
    <property type="term" value="F:DNA replication origin binding"/>
    <property type="evidence" value="ECO:0007669"/>
    <property type="project" value="UniProtKB-UniRule"/>
</dbReference>
<sequence length="439" mass="49923">MNDINKIWQKILEIVAQKVGESTFELWFSPVKLLDIKNSEAFIEVPNRFFKDWIEDNFPSIISDTFYQITGNQISVRYIITGKEHETVSTGEKKQGLKRGNLNPKYTFNTFVVGPSNQFAHAAALRVAENPGFAYNPLFIYGGVGLGKTHLITAIGNYILDKKPELNVCYMSSEQFTGEFVSAIRHEKMPEFRQKYRTLDVFLVDDIQFIAGKDSTQEEFFHTFNELYSKQKQIVISSDRPPMEISDITDRLRSRFGMGLIADIQPPEIETRLAILYKKAELEGVQLPEDVAYFIASRVKSNVRELEGSLIKLCAYISITKTPITMDLAKHVLKDLLPDENKPITIDLIQKAVCEALGIRVHDVKSKKRTKEIANARKIAMYITKKLTNLSLAEIGNAFGGKDHATVIYACKQIEKDKEKDEALAKLIDSIIRKLQENK</sequence>
<dbReference type="InterPro" id="IPR020591">
    <property type="entry name" value="Chromosome_initiator_DnaA-like"/>
</dbReference>
<comment type="function">
    <text evidence="8 10">Plays an essential role in the initiation and regulation of chromosomal replication. ATP-DnaA binds to the origin of replication (oriC) to initiate formation of the DNA replication initiation complex once per cell cycle. Binds the DnaA box (a 9 base pair repeat at the origin) and separates the double-stranded (ds)DNA. Forms a right-handed helical filament on oriC DNA; dsDNA binds to the exterior of the filament while single-stranded (ss)DNA is stabiized in the filament's interior. The ATP-DnaA-oriC complex binds and stabilizes one strand of the AT-rich DNA unwinding element (DUE), permitting loading of DNA polymerase. After initiation quickly degrades to an ADP-DnaA complex that is not apt for DNA replication. Binds acidic phospholipids.</text>
</comment>
<gene>
    <name evidence="8 14" type="primary">dnaA</name>
    <name evidence="14" type="ORF">V4D30_08045</name>
</gene>
<evidence type="ECO:0000256" key="9">
    <source>
        <dbReference type="NCBIfam" id="TIGR00362"/>
    </source>
</evidence>
<dbReference type="InterPro" id="IPR018312">
    <property type="entry name" value="Chromosome_initiator_DnaA_CS"/>
</dbReference>
<dbReference type="FunFam" id="1.10.8.60:FF:000003">
    <property type="entry name" value="Chromosomal replication initiator protein DnaA"/>
    <property type="match status" value="1"/>
</dbReference>
<dbReference type="SMART" id="SM00382">
    <property type="entry name" value="AAA"/>
    <property type="match status" value="1"/>
</dbReference>
<dbReference type="Pfam" id="PF00308">
    <property type="entry name" value="Bac_DnaA"/>
    <property type="match status" value="1"/>
</dbReference>
<comment type="subcellular location">
    <subcellularLocation>
        <location evidence="8">Cytoplasm</location>
    </subcellularLocation>
</comment>
<evidence type="ECO:0000313" key="14">
    <source>
        <dbReference type="EMBL" id="XCH46286.1"/>
    </source>
</evidence>
<dbReference type="GO" id="GO:0005886">
    <property type="term" value="C:plasma membrane"/>
    <property type="evidence" value="ECO:0007669"/>
    <property type="project" value="TreeGrafter"/>
</dbReference>
<comment type="domain">
    <text evidence="8">Domain I is involved in oligomerization and binding regulators, domain II is flexibile and of varying length in different bacteria, domain III forms the AAA+ region, while domain IV binds dsDNA.</text>
</comment>